<dbReference type="InterPro" id="IPR024962">
    <property type="entry name" value="YukD-like"/>
</dbReference>
<dbReference type="Proteomes" id="UP000254519">
    <property type="component" value="Unassembled WGS sequence"/>
</dbReference>
<dbReference type="EMBL" id="UGYZ01000002">
    <property type="protein sequence ID" value="SUI98297.1"/>
    <property type="molecule type" value="Genomic_DNA"/>
</dbReference>
<dbReference type="RefSeq" id="WP_115359660.1">
    <property type="nucleotide sequence ID" value="NZ_CP038012.1"/>
</dbReference>
<proteinExistence type="inferred from homology"/>
<evidence type="ECO:0000313" key="3">
    <source>
        <dbReference type="EMBL" id="SUI98297.1"/>
    </source>
</evidence>
<protein>
    <submittedName>
        <fullName evidence="3">Uncharacterized small protein</fullName>
    </submittedName>
</protein>
<evidence type="ECO:0000256" key="2">
    <source>
        <dbReference type="PIRNR" id="PIRNR037793"/>
    </source>
</evidence>
<gene>
    <name evidence="3" type="ORF">NCTC4822_00094</name>
</gene>
<dbReference type="InterPro" id="IPR029071">
    <property type="entry name" value="Ubiquitin-like_domsf"/>
</dbReference>
<dbReference type="AlphaFoldDB" id="A0A380BAX9"/>
<dbReference type="Pfam" id="PF08817">
    <property type="entry name" value="YukD"/>
    <property type="match status" value="1"/>
</dbReference>
<evidence type="ECO:0000313" key="4">
    <source>
        <dbReference type="Proteomes" id="UP000254519"/>
    </source>
</evidence>
<reference evidence="3 4" key="1">
    <citation type="submission" date="2018-06" db="EMBL/GenBank/DDBJ databases">
        <authorList>
            <consortium name="Pathogen Informatics"/>
            <person name="Doyle S."/>
        </authorList>
    </citation>
    <scope>NUCLEOTIDE SEQUENCE [LARGE SCALE GENOMIC DNA]</scope>
    <source>
        <strain evidence="4">ATCC 11859 / DSM 33 / NCIB 8841 / NCTC 4822</strain>
    </source>
</reference>
<evidence type="ECO:0000256" key="1">
    <source>
        <dbReference type="ARBA" id="ARBA00011007"/>
    </source>
</evidence>
<organism evidence="3 4">
    <name type="scientific">Sporosarcina pasteurii</name>
    <name type="common">Bacillus pasteurii</name>
    <dbReference type="NCBI Taxonomy" id="1474"/>
    <lineage>
        <taxon>Bacteria</taxon>
        <taxon>Bacillati</taxon>
        <taxon>Bacillota</taxon>
        <taxon>Bacilli</taxon>
        <taxon>Bacillales</taxon>
        <taxon>Caryophanaceae</taxon>
        <taxon>Sporosarcina</taxon>
    </lineage>
</organism>
<comment type="similarity">
    <text evidence="1 2">Belongs to the EsaB family.</text>
</comment>
<name>A0A380BAX9_SPOPA</name>
<dbReference type="SUPFAM" id="SSF54236">
    <property type="entry name" value="Ubiquitin-like"/>
    <property type="match status" value="1"/>
</dbReference>
<accession>A0A380BAX9</accession>
<dbReference type="OrthoDB" id="2456043at2"/>
<dbReference type="PIRSF" id="PIRSF037793">
    <property type="entry name" value="DUF_ubiquitin-like_YukD"/>
    <property type="match status" value="1"/>
</dbReference>
<keyword evidence="4" id="KW-1185">Reference proteome</keyword>
<dbReference type="InterPro" id="IPR014921">
    <property type="entry name" value="EsaB"/>
</dbReference>
<dbReference type="Gene3D" id="3.10.20.90">
    <property type="entry name" value="Phosphatidylinositol 3-kinase Catalytic Subunit, Chain A, domain 1"/>
    <property type="match status" value="1"/>
</dbReference>
<sequence length="83" mass="9544">MPKDTHINVTIDFHDWGGPEYDLRIPAHQPVKQLLVNLVDVLKLDESKMSRCAIKIPTKHLLLTDDDRLIDFKVTDGDRLIVL</sequence>